<comment type="similarity">
    <text evidence="2">Belongs to the adaptor complexes small subunit family.</text>
</comment>
<dbReference type="AlphaFoldDB" id="A0AAV9IRT4"/>
<comment type="caution">
    <text evidence="8">The sequence shown here is derived from an EMBL/GenBank/DDBJ whole genome shotgun (WGS) entry which is preliminary data.</text>
</comment>
<evidence type="ECO:0000313" key="9">
    <source>
        <dbReference type="Proteomes" id="UP001301350"/>
    </source>
</evidence>
<name>A0AAV9IRT4_CYACA</name>
<evidence type="ECO:0000256" key="4">
    <source>
        <dbReference type="ARBA" id="ARBA00022927"/>
    </source>
</evidence>
<feature type="compositionally biased region" description="Polar residues" evidence="6">
    <location>
        <begin position="76"/>
        <end position="93"/>
    </location>
</feature>
<accession>A0AAV9IRT4</accession>
<dbReference type="PANTHER" id="PTHR11753">
    <property type="entry name" value="ADAPTOR COMPLEXES SMALL SUBUNIT FAMILY"/>
    <property type="match status" value="1"/>
</dbReference>
<sequence length="228" mass="25404">MIHAVLVVNNHGKCRLARFYDERLRGMDASTRHRLVHECYARVSERGAELCNFINAEDDLPLLWSLFRPGDRNEKSGTTSASNRPSESPTPSLLTEAAREGPTDVASDAHTPAAPTLQVIYRNYATLYFIFVVNHCESELGILDLIQVFVETLDRCFENVCELDIIFNHDKVHYVLDEIVCGGYVMETNQGDILGAVQANAREEALSQRKSVAKSFFAPKSGAAATLR</sequence>
<feature type="domain" description="AP complex mu/sigma subunit" evidence="7">
    <location>
        <begin position="1"/>
        <end position="58"/>
    </location>
</feature>
<dbReference type="InterPro" id="IPR000804">
    <property type="entry name" value="Clathrin_sm-chain_CS"/>
</dbReference>
<keyword evidence="5" id="KW-0472">Membrane</keyword>
<organism evidence="8 9">
    <name type="scientific">Cyanidium caldarium</name>
    <name type="common">Red alga</name>
    <dbReference type="NCBI Taxonomy" id="2771"/>
    <lineage>
        <taxon>Eukaryota</taxon>
        <taxon>Rhodophyta</taxon>
        <taxon>Bangiophyceae</taxon>
        <taxon>Cyanidiales</taxon>
        <taxon>Cyanidiaceae</taxon>
        <taxon>Cyanidium</taxon>
    </lineage>
</organism>
<keyword evidence="3" id="KW-0813">Transport</keyword>
<feature type="domain" description="AP complex mu/sigma subunit" evidence="7">
    <location>
        <begin position="116"/>
        <end position="200"/>
    </location>
</feature>
<comment type="subcellular location">
    <subcellularLocation>
        <location evidence="1">Endomembrane system</location>
    </subcellularLocation>
</comment>
<dbReference type="GO" id="GO:0012505">
    <property type="term" value="C:endomembrane system"/>
    <property type="evidence" value="ECO:0007669"/>
    <property type="project" value="UniProtKB-SubCell"/>
</dbReference>
<dbReference type="InterPro" id="IPR011012">
    <property type="entry name" value="Longin-like_dom_sf"/>
</dbReference>
<dbReference type="GO" id="GO:0006886">
    <property type="term" value="P:intracellular protein transport"/>
    <property type="evidence" value="ECO:0007669"/>
    <property type="project" value="InterPro"/>
</dbReference>
<proteinExistence type="inferred from homology"/>
<dbReference type="Pfam" id="PF01217">
    <property type="entry name" value="Clat_adaptor_s"/>
    <property type="match status" value="2"/>
</dbReference>
<evidence type="ECO:0000256" key="5">
    <source>
        <dbReference type="ARBA" id="ARBA00023136"/>
    </source>
</evidence>
<dbReference type="GO" id="GO:0030117">
    <property type="term" value="C:membrane coat"/>
    <property type="evidence" value="ECO:0007669"/>
    <property type="project" value="InterPro"/>
</dbReference>
<evidence type="ECO:0000256" key="1">
    <source>
        <dbReference type="ARBA" id="ARBA00004308"/>
    </source>
</evidence>
<keyword evidence="4" id="KW-0653">Protein transport</keyword>
<evidence type="ECO:0000256" key="2">
    <source>
        <dbReference type="ARBA" id="ARBA00006972"/>
    </source>
</evidence>
<feature type="region of interest" description="Disordered" evidence="6">
    <location>
        <begin position="73"/>
        <end position="109"/>
    </location>
</feature>
<dbReference type="PROSITE" id="PS00989">
    <property type="entry name" value="CLAT_ADAPTOR_S"/>
    <property type="match status" value="1"/>
</dbReference>
<evidence type="ECO:0000313" key="8">
    <source>
        <dbReference type="EMBL" id="KAK4535019.1"/>
    </source>
</evidence>
<dbReference type="Proteomes" id="UP001301350">
    <property type="component" value="Unassembled WGS sequence"/>
</dbReference>
<evidence type="ECO:0000259" key="7">
    <source>
        <dbReference type="Pfam" id="PF01217"/>
    </source>
</evidence>
<keyword evidence="9" id="KW-1185">Reference proteome</keyword>
<dbReference type="GO" id="GO:0016192">
    <property type="term" value="P:vesicle-mediated transport"/>
    <property type="evidence" value="ECO:0007669"/>
    <property type="project" value="InterPro"/>
</dbReference>
<evidence type="ECO:0000256" key="6">
    <source>
        <dbReference type="SAM" id="MobiDB-lite"/>
    </source>
</evidence>
<dbReference type="Gene3D" id="3.30.450.60">
    <property type="match status" value="1"/>
</dbReference>
<dbReference type="InterPro" id="IPR022775">
    <property type="entry name" value="AP_mu_sigma_su"/>
</dbReference>
<dbReference type="InterPro" id="IPR016635">
    <property type="entry name" value="AP_complex_ssu"/>
</dbReference>
<evidence type="ECO:0000256" key="3">
    <source>
        <dbReference type="ARBA" id="ARBA00022448"/>
    </source>
</evidence>
<dbReference type="SUPFAM" id="SSF64356">
    <property type="entry name" value="SNARE-like"/>
    <property type="match status" value="2"/>
</dbReference>
<dbReference type="EMBL" id="JANCYW010000003">
    <property type="protein sequence ID" value="KAK4535019.1"/>
    <property type="molecule type" value="Genomic_DNA"/>
</dbReference>
<reference evidence="8 9" key="1">
    <citation type="submission" date="2022-07" db="EMBL/GenBank/DDBJ databases">
        <title>Genome-wide signatures of adaptation to extreme environments.</title>
        <authorList>
            <person name="Cho C.H."/>
            <person name="Yoon H.S."/>
        </authorList>
    </citation>
    <scope>NUCLEOTIDE SEQUENCE [LARGE SCALE GENOMIC DNA]</scope>
    <source>
        <strain evidence="8 9">DBV 063 E5</strain>
    </source>
</reference>
<gene>
    <name evidence="8" type="ORF">CDCA_CDCA03G1044</name>
</gene>
<protein>
    <recommendedName>
        <fullName evidence="7">AP complex mu/sigma subunit domain-containing protein</fullName>
    </recommendedName>
</protein>